<gene>
    <name evidence="1" type="ORF">L228DRAFT_212374</name>
</gene>
<sequence>DHANTDIQQAKALGLDAFALNLQATSGDWLTSAVQSLFQAANQYNFKLFFSFDMDAFQDPSQFIPFFQQYVNNSAYYHYQGKPFTSTFYGGNLNFGESSPNAGWQIHYRDALLADGIDTYFVPSFCDNSNGPNNFFENYPVVDGVMGWDSAWVPSSAGKTSVSDSIDKQYIAGARAANKTYMMPISSVQFKHIDSNQNWYLRGELALAERMPQILADGPDFVEILTWNDSGESHYIGNAWPEAIAGTPIPAYTDGYDHSGWQHLIPPFIQAVKCGVTDTSDMLPLNGLAVTGAFWYRPLLGSATCPDDSLGKPSGWQNTEDSVLVALFSAEAGNTVNVYSNGALIGSYKTVQGLNKWDVGGIRVGTAPKVTVLSADGNNTLTTQSGSVAVQADTNGTCNFNYQVLGL</sequence>
<keyword evidence="1" id="KW-0378">Hydrolase</keyword>
<reference evidence="1 2" key="1">
    <citation type="journal article" date="2016" name="Fungal Biol.">
        <title>The genome of Xylona heveae provides a window into fungal endophytism.</title>
        <authorList>
            <person name="Gazis R."/>
            <person name="Kuo A."/>
            <person name="Riley R."/>
            <person name="LaButti K."/>
            <person name="Lipzen A."/>
            <person name="Lin J."/>
            <person name="Amirebrahimi M."/>
            <person name="Hesse C.N."/>
            <person name="Spatafora J.W."/>
            <person name="Henrissat B."/>
            <person name="Hainaut M."/>
            <person name="Grigoriev I.V."/>
            <person name="Hibbett D.S."/>
        </authorList>
    </citation>
    <scope>NUCLEOTIDE SEQUENCE [LARGE SCALE GENOMIC DNA]</scope>
    <source>
        <strain evidence="1 2">TC161</strain>
    </source>
</reference>
<dbReference type="InParanoid" id="A0A165FNQ4"/>
<dbReference type="EMBL" id="KV407461">
    <property type="protein sequence ID" value="KZF21197.1"/>
    <property type="molecule type" value="Genomic_DNA"/>
</dbReference>
<protein>
    <submittedName>
        <fullName evidence="1">Glycoside hydrolase family 71 protein</fullName>
    </submittedName>
</protein>
<evidence type="ECO:0000313" key="1">
    <source>
        <dbReference type="EMBL" id="KZF21197.1"/>
    </source>
</evidence>
<dbReference type="OMA" id="WYRPLLK"/>
<keyword evidence="2" id="KW-1185">Reference proteome</keyword>
<dbReference type="Proteomes" id="UP000076632">
    <property type="component" value="Unassembled WGS sequence"/>
</dbReference>
<dbReference type="STRING" id="1328760.A0A165FNQ4"/>
<dbReference type="CDD" id="cd11577">
    <property type="entry name" value="GH71"/>
    <property type="match status" value="1"/>
</dbReference>
<accession>A0A165FNQ4</accession>
<dbReference type="AlphaFoldDB" id="A0A165FNQ4"/>
<organism evidence="1 2">
    <name type="scientific">Xylona heveae (strain CBS 132557 / TC161)</name>
    <dbReference type="NCBI Taxonomy" id="1328760"/>
    <lineage>
        <taxon>Eukaryota</taxon>
        <taxon>Fungi</taxon>
        <taxon>Dikarya</taxon>
        <taxon>Ascomycota</taxon>
        <taxon>Pezizomycotina</taxon>
        <taxon>Xylonomycetes</taxon>
        <taxon>Xylonales</taxon>
        <taxon>Xylonaceae</taxon>
        <taxon>Xylona</taxon>
    </lineage>
</organism>
<dbReference type="Pfam" id="PF03659">
    <property type="entry name" value="Glyco_hydro_71"/>
    <property type="match status" value="1"/>
</dbReference>
<dbReference type="RefSeq" id="XP_018186752.1">
    <property type="nucleotide sequence ID" value="XM_018329940.1"/>
</dbReference>
<proteinExistence type="predicted"/>
<dbReference type="OrthoDB" id="3257981at2759"/>
<dbReference type="InterPro" id="IPR005197">
    <property type="entry name" value="Glyco_hydro_71"/>
</dbReference>
<evidence type="ECO:0000313" key="2">
    <source>
        <dbReference type="Proteomes" id="UP000076632"/>
    </source>
</evidence>
<dbReference type="Gene3D" id="3.20.20.80">
    <property type="entry name" value="Glycosidases"/>
    <property type="match status" value="1"/>
</dbReference>
<dbReference type="GO" id="GO:0051118">
    <property type="term" value="F:glucan endo-1,3-alpha-glucosidase activity"/>
    <property type="evidence" value="ECO:0007669"/>
    <property type="project" value="InterPro"/>
</dbReference>
<feature type="non-terminal residue" evidence="1">
    <location>
        <position position="1"/>
    </location>
</feature>
<dbReference type="GeneID" id="28895077"/>
<name>A0A165FNQ4_XYLHT</name>